<dbReference type="SMART" id="SM00967">
    <property type="entry name" value="SpoU_sub_bind"/>
    <property type="match status" value="1"/>
</dbReference>
<dbReference type="PANTHER" id="PTHR46103:SF1">
    <property type="entry name" value="RRNA METHYLTRANSFERASE 1, MITOCHONDRIAL"/>
    <property type="match status" value="1"/>
</dbReference>
<evidence type="ECO:0000256" key="5">
    <source>
        <dbReference type="ARBA" id="ARBA00022679"/>
    </source>
</evidence>
<keyword evidence="8" id="KW-0496">Mitochondrion</keyword>
<reference evidence="12" key="2">
    <citation type="submission" date="2025-09" db="UniProtKB">
        <authorList>
            <consortium name="Ensembl"/>
        </authorList>
    </citation>
    <scope>IDENTIFICATION</scope>
</reference>
<evidence type="ECO:0000256" key="6">
    <source>
        <dbReference type="ARBA" id="ARBA00022691"/>
    </source>
</evidence>
<dbReference type="InterPro" id="IPR047182">
    <property type="entry name" value="MRM1"/>
</dbReference>
<dbReference type="Gene3D" id="3.40.1280.10">
    <property type="match status" value="1"/>
</dbReference>
<evidence type="ECO:0000256" key="2">
    <source>
        <dbReference type="ARBA" id="ARBA00007228"/>
    </source>
</evidence>
<dbReference type="PANTHER" id="PTHR46103">
    <property type="entry name" value="RRNA METHYLTRANSFERASE 1, MITOCHONDRIAL"/>
    <property type="match status" value="1"/>
</dbReference>
<comment type="similarity">
    <text evidence="2">Belongs to the class IV-like SAM-binding methyltransferase superfamily. RNA methyltransferase TrmH family.</text>
</comment>
<name>A0A8C3HAA2_CHRPI</name>
<dbReference type="InterPro" id="IPR001537">
    <property type="entry name" value="SpoU_MeTrfase"/>
</dbReference>
<keyword evidence="4" id="KW-0489">Methyltransferase</keyword>
<dbReference type="InterPro" id="IPR029026">
    <property type="entry name" value="tRNA_m1G_MTases_N"/>
</dbReference>
<organism evidence="12 13">
    <name type="scientific">Chrysemys picta bellii</name>
    <name type="common">Western painted turtle</name>
    <name type="synonym">Emys bellii</name>
    <dbReference type="NCBI Taxonomy" id="8478"/>
    <lineage>
        <taxon>Eukaryota</taxon>
        <taxon>Metazoa</taxon>
        <taxon>Chordata</taxon>
        <taxon>Craniata</taxon>
        <taxon>Vertebrata</taxon>
        <taxon>Euteleostomi</taxon>
        <taxon>Archelosauria</taxon>
        <taxon>Testudinata</taxon>
        <taxon>Testudines</taxon>
        <taxon>Cryptodira</taxon>
        <taxon>Durocryptodira</taxon>
        <taxon>Testudinoidea</taxon>
        <taxon>Emydidae</taxon>
        <taxon>Chrysemys</taxon>
    </lineage>
</organism>
<evidence type="ECO:0000256" key="9">
    <source>
        <dbReference type="ARBA" id="ARBA00034881"/>
    </source>
</evidence>
<evidence type="ECO:0000256" key="3">
    <source>
        <dbReference type="ARBA" id="ARBA00022552"/>
    </source>
</evidence>
<protein>
    <recommendedName>
        <fullName evidence="9">rRNA methyltransferase 1, mitochondrial</fullName>
    </recommendedName>
</protein>
<dbReference type="GO" id="GO:0005739">
    <property type="term" value="C:mitochondrion"/>
    <property type="evidence" value="ECO:0007669"/>
    <property type="project" value="UniProtKB-SubCell"/>
</dbReference>
<dbReference type="InterPro" id="IPR029064">
    <property type="entry name" value="Ribosomal_eL30-like_sf"/>
</dbReference>
<dbReference type="SUPFAM" id="SSF75217">
    <property type="entry name" value="alpha/beta knot"/>
    <property type="match status" value="1"/>
</dbReference>
<dbReference type="GO" id="GO:0003723">
    <property type="term" value="F:RNA binding"/>
    <property type="evidence" value="ECO:0007669"/>
    <property type="project" value="InterPro"/>
</dbReference>
<dbReference type="SUPFAM" id="SSF55315">
    <property type="entry name" value="L30e-like"/>
    <property type="match status" value="1"/>
</dbReference>
<dbReference type="CDD" id="cd18105">
    <property type="entry name" value="SpoU-like_MRM1"/>
    <property type="match status" value="1"/>
</dbReference>
<keyword evidence="6" id="KW-0949">S-adenosyl-L-methionine</keyword>
<dbReference type="InterPro" id="IPR013123">
    <property type="entry name" value="SpoU_subst-bd"/>
</dbReference>
<evidence type="ECO:0000256" key="7">
    <source>
        <dbReference type="ARBA" id="ARBA00022946"/>
    </source>
</evidence>
<dbReference type="GO" id="GO:0016435">
    <property type="term" value="F:rRNA (guanine) methyltransferase activity"/>
    <property type="evidence" value="ECO:0007669"/>
    <property type="project" value="TreeGrafter"/>
</dbReference>
<comment type="subcellular location">
    <subcellularLocation>
        <location evidence="1">Mitochondrion</location>
    </subcellularLocation>
</comment>
<gene>
    <name evidence="12" type="primary">MRM1</name>
</gene>
<evidence type="ECO:0000256" key="8">
    <source>
        <dbReference type="ARBA" id="ARBA00023128"/>
    </source>
</evidence>
<feature type="compositionally biased region" description="Basic and acidic residues" evidence="10">
    <location>
        <begin position="114"/>
        <end position="126"/>
    </location>
</feature>
<reference evidence="12" key="1">
    <citation type="submission" date="2025-08" db="UniProtKB">
        <authorList>
            <consortium name="Ensembl"/>
        </authorList>
    </citation>
    <scope>IDENTIFICATION</scope>
</reference>
<proteinExistence type="inferred from homology"/>
<feature type="compositionally biased region" description="Polar residues" evidence="10">
    <location>
        <begin position="43"/>
        <end position="61"/>
    </location>
</feature>
<feature type="domain" description="RNA 2-O ribose methyltransferase substrate binding" evidence="11">
    <location>
        <begin position="146"/>
        <end position="224"/>
    </location>
</feature>
<dbReference type="Pfam" id="PF00588">
    <property type="entry name" value="SpoU_methylase"/>
    <property type="match status" value="1"/>
</dbReference>
<evidence type="ECO:0000313" key="12">
    <source>
        <dbReference type="Ensembl" id="ENSCPBP00000012726.1"/>
    </source>
</evidence>
<dbReference type="GeneTree" id="ENSGT00390000018761"/>
<dbReference type="InterPro" id="IPR029028">
    <property type="entry name" value="Alpha/beta_knot_MTases"/>
</dbReference>
<dbReference type="Gene3D" id="3.30.1330.30">
    <property type="match status" value="1"/>
</dbReference>
<dbReference type="AlphaFoldDB" id="A0A8C3HAA2"/>
<evidence type="ECO:0000256" key="10">
    <source>
        <dbReference type="SAM" id="MobiDB-lite"/>
    </source>
</evidence>
<keyword evidence="3" id="KW-0698">rRNA processing</keyword>
<evidence type="ECO:0000313" key="13">
    <source>
        <dbReference type="Proteomes" id="UP000694380"/>
    </source>
</evidence>
<sequence>MAFVVVKIFKFNIWKAARLSFAFSCNSHFRAVKHYLAQEKEPSQSSSPAGFGNEGNSQHNGSHPLPVSGLGDAAARVIPKSHPPPKSYKGLAPQKNLQWKSRKRSTEQAASSSEEFRNLREDDFSKQQKRPVPKPMSIERTEGSEILFGIAPCSLAFSQSKRDFFQLFLKSDSSCARPVMEEFAQRAKACGVPVHHVRRQVLDALCKGRVHQGVCLEATPLHLSSLEEAEASQVGLGTQLIWLVLEQIQDPMNLGAMLRSAYYLGVDRVVTSQKDSCPLTPTVSKASSGAMEVLEVYSTDNLQRFLKAKTEEGWEVIGTVSKSEVEDKVPVISCLEFHWNKPTVLVLGNEGYGLSSETRSLCHRMLIIPPGRTLQPGIESLNVSVATDCKGSGFQRYLTDPCLTQLKRWGPVFSEPDNSRVLYSLVICYPVYQNNLLPHGAQTYVVAFKSADFFSCELARPRGSLDGILP</sequence>
<dbReference type="Pfam" id="PF08032">
    <property type="entry name" value="SpoU_sub_bind"/>
    <property type="match status" value="1"/>
</dbReference>
<keyword evidence="5" id="KW-0808">Transferase</keyword>
<dbReference type="InterPro" id="IPR047261">
    <property type="entry name" value="MRM1_MeTrfase_dom"/>
</dbReference>
<accession>A0A8C3HAA2</accession>
<dbReference type="Proteomes" id="UP000694380">
    <property type="component" value="Unplaced"/>
</dbReference>
<keyword evidence="13" id="KW-1185">Reference proteome</keyword>
<keyword evidence="7" id="KW-0809">Transit peptide</keyword>
<feature type="region of interest" description="Disordered" evidence="10">
    <location>
        <begin position="40"/>
        <end position="136"/>
    </location>
</feature>
<evidence type="ECO:0000256" key="1">
    <source>
        <dbReference type="ARBA" id="ARBA00004173"/>
    </source>
</evidence>
<evidence type="ECO:0000256" key="4">
    <source>
        <dbReference type="ARBA" id="ARBA00022603"/>
    </source>
</evidence>
<evidence type="ECO:0000259" key="11">
    <source>
        <dbReference type="SMART" id="SM00967"/>
    </source>
</evidence>
<dbReference type="Ensembl" id="ENSCPBT00000015137.1">
    <property type="protein sequence ID" value="ENSCPBP00000012726.1"/>
    <property type="gene ID" value="ENSCPBG00000009581.1"/>
</dbReference>